<dbReference type="PRINTS" id="PR01996">
    <property type="entry name" value="MTP1FAMILY"/>
</dbReference>
<dbReference type="InterPro" id="IPR011855">
    <property type="entry name" value="Phgtail_TP901_1"/>
</dbReference>
<protein>
    <submittedName>
        <fullName evidence="1">Phage major tail protein, TP901-1 family</fullName>
    </submittedName>
</protein>
<keyword evidence="2" id="KW-1185">Reference proteome</keyword>
<organism evidence="1 2">
    <name type="scientific">Methylobrevis albus</name>
    <dbReference type="NCBI Taxonomy" id="2793297"/>
    <lineage>
        <taxon>Bacteria</taxon>
        <taxon>Pseudomonadati</taxon>
        <taxon>Pseudomonadota</taxon>
        <taxon>Alphaproteobacteria</taxon>
        <taxon>Hyphomicrobiales</taxon>
        <taxon>Pleomorphomonadaceae</taxon>
        <taxon>Methylobrevis</taxon>
    </lineage>
</organism>
<evidence type="ECO:0000313" key="1">
    <source>
        <dbReference type="EMBL" id="MBH0237608.1"/>
    </source>
</evidence>
<sequence>MAAQRGRDLLLKVDAGGTGSFTTVAGLRARRLAFNAAAVDVTDTDSAGRWRELLAGAGVRRASLSGSGLFKDQASDAAVRQLFFDGVIRPWQVVVPDFGTIEGPFQLTGLEYAGNHDGEVTYEMALESAGALSFTGA</sequence>
<dbReference type="Pfam" id="PF06199">
    <property type="entry name" value="Phage_tail_2"/>
    <property type="match status" value="1"/>
</dbReference>
<proteinExistence type="predicted"/>
<evidence type="ECO:0000313" key="2">
    <source>
        <dbReference type="Proteomes" id="UP000631694"/>
    </source>
</evidence>
<gene>
    <name evidence="1" type="ORF">I5731_07245</name>
</gene>
<reference evidence="1" key="1">
    <citation type="submission" date="2020-12" db="EMBL/GenBank/DDBJ databases">
        <title>Methylobrevis albus sp. nov., isolated from fresh water lack sediment.</title>
        <authorList>
            <person name="Zou Q."/>
        </authorList>
    </citation>
    <scope>NUCLEOTIDE SEQUENCE</scope>
    <source>
        <strain evidence="1">L22</strain>
    </source>
</reference>
<dbReference type="EMBL" id="JADZLT010000048">
    <property type="protein sequence ID" value="MBH0237608.1"/>
    <property type="molecule type" value="Genomic_DNA"/>
</dbReference>
<dbReference type="Proteomes" id="UP000631694">
    <property type="component" value="Unassembled WGS sequence"/>
</dbReference>
<dbReference type="RefSeq" id="WP_197310702.1">
    <property type="nucleotide sequence ID" value="NZ_JADZLT010000048.1"/>
</dbReference>
<accession>A0A931MWQ6</accession>
<comment type="caution">
    <text evidence="1">The sequence shown here is derived from an EMBL/GenBank/DDBJ whole genome shotgun (WGS) entry which is preliminary data.</text>
</comment>
<dbReference type="InterPro" id="IPR022344">
    <property type="entry name" value="GTA_major-tail"/>
</dbReference>
<name>A0A931MWQ6_9HYPH</name>
<dbReference type="NCBIfam" id="TIGR02126">
    <property type="entry name" value="phgtail_TP901_1"/>
    <property type="match status" value="1"/>
</dbReference>
<dbReference type="AlphaFoldDB" id="A0A931MWQ6"/>